<protein>
    <submittedName>
        <fullName evidence="1">Uncharacterized protein</fullName>
    </submittedName>
</protein>
<accession>A0A7S1FFC8</accession>
<organism evidence="1">
    <name type="scientific">Noctiluca scintillans</name>
    <name type="common">Sea sparkle</name>
    <name type="synonym">Red tide dinoflagellate</name>
    <dbReference type="NCBI Taxonomy" id="2966"/>
    <lineage>
        <taxon>Eukaryota</taxon>
        <taxon>Sar</taxon>
        <taxon>Alveolata</taxon>
        <taxon>Dinophyceae</taxon>
        <taxon>Noctilucales</taxon>
        <taxon>Noctilucaceae</taxon>
        <taxon>Noctiluca</taxon>
    </lineage>
</organism>
<dbReference type="EMBL" id="HBFQ01051765">
    <property type="protein sequence ID" value="CAD8862586.1"/>
    <property type="molecule type" value="Transcribed_RNA"/>
</dbReference>
<name>A0A7S1FFC8_NOCSC</name>
<reference evidence="1" key="1">
    <citation type="submission" date="2021-01" db="EMBL/GenBank/DDBJ databases">
        <authorList>
            <person name="Corre E."/>
            <person name="Pelletier E."/>
            <person name="Niang G."/>
            <person name="Scheremetjew M."/>
            <person name="Finn R."/>
            <person name="Kale V."/>
            <person name="Holt S."/>
            <person name="Cochrane G."/>
            <person name="Meng A."/>
            <person name="Brown T."/>
            <person name="Cohen L."/>
        </authorList>
    </citation>
    <scope>NUCLEOTIDE SEQUENCE</scope>
</reference>
<dbReference type="AlphaFoldDB" id="A0A7S1FFC8"/>
<evidence type="ECO:0000313" key="1">
    <source>
        <dbReference type="EMBL" id="CAD8862586.1"/>
    </source>
</evidence>
<proteinExistence type="predicted"/>
<gene>
    <name evidence="1" type="ORF">NSCI0253_LOCUS36941</name>
</gene>
<sequence length="147" mass="16942">MDPQTEASSSPKIRSVAFSRCEFEDETCLLDECPCCLDKVHVDPLAIIDGLVRLSRREEGRREQEERVSARRSWSELVDEVKTSVGDLRAKREARSAQMIRERVALRRGLSLEECFLPSQQTPRKGERCATGRTRVKSPLPFKYRKF</sequence>